<feature type="binding site" evidence="13 15">
    <location>
        <position position="208"/>
    </location>
    <ligand>
        <name>ATP</name>
        <dbReference type="ChEBI" id="CHEBI:30616"/>
    </ligand>
</feature>
<feature type="binding site" evidence="13">
    <location>
        <position position="158"/>
    </location>
    <ligand>
        <name>substrate</name>
    </ligand>
</feature>
<feature type="binding site" evidence="13 15">
    <location>
        <begin position="360"/>
        <end position="363"/>
    </location>
    <ligand>
        <name>ATP</name>
        <dbReference type="ChEBI" id="CHEBI:30616"/>
    </ligand>
</feature>
<feature type="binding site" evidence="14">
    <location>
        <position position="125"/>
    </location>
    <ligand>
        <name>(2R)-3-phosphoglycerate</name>
        <dbReference type="ChEBI" id="CHEBI:58272"/>
    </ligand>
</feature>
<feature type="binding site" evidence="13">
    <location>
        <position position="43"/>
    </location>
    <ligand>
        <name>substrate</name>
    </ligand>
</feature>
<evidence type="ECO:0000256" key="13">
    <source>
        <dbReference type="HAMAP-Rule" id="MF_00145"/>
    </source>
</evidence>
<keyword evidence="18" id="KW-1185">Reference proteome</keyword>
<keyword evidence="12 13" id="KW-0324">Glycolysis</keyword>
<dbReference type="PRINTS" id="PR00477">
    <property type="entry name" value="PHGLYCKINASE"/>
</dbReference>
<evidence type="ECO:0000256" key="7">
    <source>
        <dbReference type="ARBA" id="ARBA00022490"/>
    </source>
</evidence>
<feature type="binding site" evidence="13 15">
    <location>
        <position position="330"/>
    </location>
    <ligand>
        <name>ATP</name>
        <dbReference type="ChEBI" id="CHEBI:30616"/>
    </ligand>
</feature>
<dbReference type="PIRSF" id="PIRSF000724">
    <property type="entry name" value="Pgk"/>
    <property type="match status" value="1"/>
</dbReference>
<feature type="binding site" evidence="14">
    <location>
        <position position="43"/>
    </location>
    <ligand>
        <name>(2R)-3-phosphoglycerate</name>
        <dbReference type="ChEBI" id="CHEBI:58272"/>
    </ligand>
</feature>
<evidence type="ECO:0000256" key="14">
    <source>
        <dbReference type="PIRSR" id="PIRSR000724-1"/>
    </source>
</evidence>
<dbReference type="Proteomes" id="UP000010799">
    <property type="component" value="Chromosome"/>
</dbReference>
<feature type="binding site" evidence="14">
    <location>
        <begin position="28"/>
        <end position="30"/>
    </location>
    <ligand>
        <name>substrate</name>
    </ligand>
</feature>
<keyword evidence="11 13" id="KW-0067">ATP-binding</keyword>
<dbReference type="eggNOG" id="COG0126">
    <property type="taxonomic scope" value="Bacteria"/>
</dbReference>
<keyword evidence="7 13" id="KW-0963">Cytoplasm</keyword>
<comment type="pathway">
    <text evidence="2 13">Carbohydrate degradation; glycolysis; pyruvate from D-glyceraldehyde 3-phosphate: step 2/5.</text>
</comment>
<evidence type="ECO:0000256" key="10">
    <source>
        <dbReference type="ARBA" id="ARBA00022777"/>
    </source>
</evidence>
<evidence type="ECO:0000256" key="3">
    <source>
        <dbReference type="ARBA" id="ARBA00008982"/>
    </source>
</evidence>
<dbReference type="Gene3D" id="3.40.50.1260">
    <property type="entry name" value="Phosphoglycerate kinase, N-terminal domain"/>
    <property type="match status" value="2"/>
</dbReference>
<dbReference type="GO" id="GO:0006094">
    <property type="term" value="P:gluconeogenesis"/>
    <property type="evidence" value="ECO:0007669"/>
    <property type="project" value="TreeGrafter"/>
</dbReference>
<comment type="subunit">
    <text evidence="4 13">Monomer.</text>
</comment>
<dbReference type="FunFam" id="3.40.50.1260:FF:000031">
    <property type="entry name" value="Phosphoglycerate kinase 1"/>
    <property type="match status" value="1"/>
</dbReference>
<dbReference type="KEGG" id="lcc:B488_12170"/>
<dbReference type="InterPro" id="IPR036043">
    <property type="entry name" value="Phosphoglycerate_kinase_sf"/>
</dbReference>
<dbReference type="STRING" id="1215343.B488_12170"/>
<evidence type="ECO:0000313" key="18">
    <source>
        <dbReference type="Proteomes" id="UP000010799"/>
    </source>
</evidence>
<keyword evidence="10 13" id="KW-0418">Kinase</keyword>
<reference evidence="17 18" key="1">
    <citation type="journal article" date="2012" name="Stand. Genomic Sci.">
        <title>Complete genome sequence of Liberibacter crescens BT-1.</title>
        <authorList>
            <person name="Leonard M.T."/>
            <person name="Fagen J.R."/>
            <person name="Davis-Richardson A.G."/>
            <person name="Davis M.J."/>
            <person name="Triplett E.W."/>
        </authorList>
    </citation>
    <scope>NUCLEOTIDE SEQUENCE [LARGE SCALE GENOMIC DNA]</scope>
    <source>
        <strain evidence="17 18">BT-1</strain>
    </source>
</reference>
<evidence type="ECO:0000256" key="15">
    <source>
        <dbReference type="PIRSR" id="PIRSR000724-2"/>
    </source>
</evidence>
<evidence type="ECO:0000256" key="6">
    <source>
        <dbReference type="ARBA" id="ARBA00016471"/>
    </source>
</evidence>
<sequence>MQGNMINHFRTLDDLQDIKGYRVLLRVDWNVPFKNGEVIDSTRIRRSVSTILELANKGAKVIILSHLGRPENHGEREASLRNIVPVAKEILGRDVFFVEDCIGPQVAEAITVLQNGGILLTENIRFYKGEKDNDPSFIKALASNGDIYVNDAFSVSHRAHASVEGLALILPAYTGRSLQLELNMIKKYLDTAHRPIIAIIGGSKVSTKINLLMNLVKRFDKLVIGGAMANTFLMAQGVRIGRSLCEADFSDVVHRIMAEAENACCELILPQDAVIAREFKKGIKSDNVPIEAIPDDCMILDIGVTTTENIKNAISSSKTLIWNGPLGAFEVEPFDRATIDIACDVARLTKEGRVISVAGGGDTLSALNYAGVVDSFTYISTAGGAFFEFLEGKKLPGIAALSCS</sequence>
<dbReference type="PATRIC" id="fig|1215343.11.peg.1255"/>
<proteinExistence type="inferred from homology"/>
<feature type="binding site" evidence="13">
    <location>
        <position position="125"/>
    </location>
    <ligand>
        <name>substrate</name>
    </ligand>
</feature>
<dbReference type="GO" id="GO:0043531">
    <property type="term" value="F:ADP binding"/>
    <property type="evidence" value="ECO:0007669"/>
    <property type="project" value="TreeGrafter"/>
</dbReference>
<accession>L0EUH7</accession>
<comment type="subcellular location">
    <subcellularLocation>
        <location evidence="13">Cytoplasm</location>
    </subcellularLocation>
</comment>
<feature type="binding site" evidence="14">
    <location>
        <position position="158"/>
    </location>
    <ligand>
        <name>(2R)-3-phosphoglycerate</name>
        <dbReference type="ChEBI" id="CHEBI:58272"/>
    </ligand>
</feature>
<evidence type="ECO:0000256" key="11">
    <source>
        <dbReference type="ARBA" id="ARBA00022840"/>
    </source>
</evidence>
<name>L0EUH7_LIBCB</name>
<dbReference type="PANTHER" id="PTHR11406">
    <property type="entry name" value="PHOSPHOGLYCERATE KINASE"/>
    <property type="match status" value="1"/>
</dbReference>
<keyword evidence="8 13" id="KW-0808">Transferase</keyword>
<evidence type="ECO:0000256" key="8">
    <source>
        <dbReference type="ARBA" id="ARBA00022679"/>
    </source>
</evidence>
<dbReference type="InterPro" id="IPR015911">
    <property type="entry name" value="Phosphoglycerate_kinase_CS"/>
</dbReference>
<dbReference type="PROSITE" id="PS00111">
    <property type="entry name" value="PGLYCERATE_KINASE"/>
    <property type="match status" value="1"/>
</dbReference>
<dbReference type="SUPFAM" id="SSF53748">
    <property type="entry name" value="Phosphoglycerate kinase"/>
    <property type="match status" value="1"/>
</dbReference>
<organism evidence="17 18">
    <name type="scientific">Liberibacter crescens (strain BT-1)</name>
    <dbReference type="NCBI Taxonomy" id="1215343"/>
    <lineage>
        <taxon>Bacteria</taxon>
        <taxon>Pseudomonadati</taxon>
        <taxon>Pseudomonadota</taxon>
        <taxon>Alphaproteobacteria</taxon>
        <taxon>Hyphomicrobiales</taxon>
        <taxon>Rhizobiaceae</taxon>
        <taxon>Liberibacter</taxon>
    </lineage>
</organism>
<dbReference type="HOGENOM" id="CLU_025427_0_2_5"/>
<evidence type="ECO:0000256" key="1">
    <source>
        <dbReference type="ARBA" id="ARBA00000642"/>
    </source>
</evidence>
<dbReference type="Pfam" id="PF00162">
    <property type="entry name" value="PGK"/>
    <property type="match status" value="1"/>
</dbReference>
<dbReference type="InterPro" id="IPR015824">
    <property type="entry name" value="Phosphoglycerate_kinase_N"/>
</dbReference>
<dbReference type="EMBL" id="CP003789">
    <property type="protein sequence ID" value="AGA65209.1"/>
    <property type="molecule type" value="Genomic_DNA"/>
</dbReference>
<evidence type="ECO:0000256" key="2">
    <source>
        <dbReference type="ARBA" id="ARBA00004838"/>
    </source>
</evidence>
<keyword evidence="9 13" id="KW-0547">Nucleotide-binding</keyword>
<evidence type="ECO:0000313" key="17">
    <source>
        <dbReference type="EMBL" id="AGA65209.1"/>
    </source>
</evidence>
<feature type="binding site" evidence="13 14">
    <location>
        <begin position="66"/>
        <end position="69"/>
    </location>
    <ligand>
        <name>substrate</name>
    </ligand>
</feature>
<dbReference type="GO" id="GO:0006096">
    <property type="term" value="P:glycolytic process"/>
    <property type="evidence" value="ECO:0007669"/>
    <property type="project" value="UniProtKB-UniRule"/>
</dbReference>
<dbReference type="UniPathway" id="UPA00109">
    <property type="reaction ID" value="UER00185"/>
</dbReference>
<evidence type="ECO:0000256" key="9">
    <source>
        <dbReference type="ARBA" id="ARBA00022741"/>
    </source>
</evidence>
<evidence type="ECO:0000256" key="16">
    <source>
        <dbReference type="RuleBase" id="RU000532"/>
    </source>
</evidence>
<evidence type="ECO:0000256" key="4">
    <source>
        <dbReference type="ARBA" id="ARBA00011245"/>
    </source>
</evidence>
<evidence type="ECO:0000256" key="12">
    <source>
        <dbReference type="ARBA" id="ARBA00023152"/>
    </source>
</evidence>
<dbReference type="EC" id="2.7.2.3" evidence="5 13"/>
<dbReference type="InterPro" id="IPR001576">
    <property type="entry name" value="Phosphoglycerate_kinase"/>
</dbReference>
<dbReference type="FunFam" id="3.40.50.1260:FF:000006">
    <property type="entry name" value="Phosphoglycerate kinase"/>
    <property type="match status" value="1"/>
</dbReference>
<evidence type="ECO:0000256" key="5">
    <source>
        <dbReference type="ARBA" id="ARBA00013061"/>
    </source>
</evidence>
<dbReference type="PANTHER" id="PTHR11406:SF23">
    <property type="entry name" value="PHOSPHOGLYCERATE KINASE 1, CHLOROPLASTIC-RELATED"/>
    <property type="match status" value="1"/>
</dbReference>
<comment type="caution">
    <text evidence="13">Lacks conserved residue(s) required for the propagation of feature annotation.</text>
</comment>
<dbReference type="GO" id="GO:0005829">
    <property type="term" value="C:cytosol"/>
    <property type="evidence" value="ECO:0007669"/>
    <property type="project" value="TreeGrafter"/>
</dbReference>
<dbReference type="HAMAP" id="MF_00145">
    <property type="entry name" value="Phosphoglyc_kinase"/>
    <property type="match status" value="1"/>
</dbReference>
<gene>
    <name evidence="13" type="primary">pgk</name>
    <name evidence="17" type="ordered locus">B488_12170</name>
</gene>
<dbReference type="GO" id="GO:0004618">
    <property type="term" value="F:phosphoglycerate kinase activity"/>
    <property type="evidence" value="ECO:0007669"/>
    <property type="project" value="UniProtKB-UniRule"/>
</dbReference>
<protein>
    <recommendedName>
        <fullName evidence="6 13">Phosphoglycerate kinase</fullName>
        <ecNumber evidence="5 13">2.7.2.3</ecNumber>
    </recommendedName>
</protein>
<comment type="similarity">
    <text evidence="3 13 16">Belongs to the phosphoglycerate kinase family.</text>
</comment>
<comment type="catalytic activity">
    <reaction evidence="1 13 16">
        <text>(2R)-3-phosphoglycerate + ATP = (2R)-3-phospho-glyceroyl phosphate + ADP</text>
        <dbReference type="Rhea" id="RHEA:14801"/>
        <dbReference type="ChEBI" id="CHEBI:30616"/>
        <dbReference type="ChEBI" id="CHEBI:57604"/>
        <dbReference type="ChEBI" id="CHEBI:58272"/>
        <dbReference type="ChEBI" id="CHEBI:456216"/>
        <dbReference type="EC" id="2.7.2.3"/>
    </reaction>
</comment>
<dbReference type="AlphaFoldDB" id="L0EUH7"/>
<dbReference type="GO" id="GO:0005524">
    <property type="term" value="F:ATP binding"/>
    <property type="evidence" value="ECO:0007669"/>
    <property type="project" value="UniProtKB-KW"/>
</dbReference>